<dbReference type="InterPro" id="IPR037081">
    <property type="entry name" value="Hyp_TM1506"/>
</dbReference>
<evidence type="ECO:0000313" key="2">
    <source>
        <dbReference type="Proteomes" id="UP000256388"/>
    </source>
</evidence>
<dbReference type="GO" id="GO:0003824">
    <property type="term" value="F:catalytic activity"/>
    <property type="evidence" value="ECO:0007669"/>
    <property type="project" value="InterPro"/>
</dbReference>
<organism evidence="1 2">
    <name type="scientific">Pelolinea submarina</name>
    <dbReference type="NCBI Taxonomy" id="913107"/>
    <lineage>
        <taxon>Bacteria</taxon>
        <taxon>Bacillati</taxon>
        <taxon>Chloroflexota</taxon>
        <taxon>Anaerolineae</taxon>
        <taxon>Anaerolineales</taxon>
        <taxon>Anaerolineaceae</taxon>
        <taxon>Pelolinea</taxon>
    </lineage>
</organism>
<evidence type="ECO:0000313" key="1">
    <source>
        <dbReference type="EMBL" id="REG10584.1"/>
    </source>
</evidence>
<dbReference type="Proteomes" id="UP000256388">
    <property type="component" value="Unassembled WGS sequence"/>
</dbReference>
<dbReference type="Pfam" id="PF08973">
    <property type="entry name" value="TM1506"/>
    <property type="match status" value="1"/>
</dbReference>
<dbReference type="InterPro" id="IPR015067">
    <property type="entry name" value="DUF1893_TM1506-like"/>
</dbReference>
<reference evidence="1 2" key="1">
    <citation type="submission" date="2018-08" db="EMBL/GenBank/DDBJ databases">
        <title>Genomic Encyclopedia of Type Strains, Phase IV (KMG-IV): sequencing the most valuable type-strain genomes for metagenomic binning, comparative biology and taxonomic classification.</title>
        <authorList>
            <person name="Goeker M."/>
        </authorList>
    </citation>
    <scope>NUCLEOTIDE SEQUENCE [LARGE SCALE GENOMIC DNA]</scope>
    <source>
        <strain evidence="1 2">DSM 23923</strain>
    </source>
</reference>
<dbReference type="OrthoDB" id="370511at2"/>
<dbReference type="EMBL" id="QUMS01000001">
    <property type="protein sequence ID" value="REG10584.1"/>
    <property type="molecule type" value="Genomic_DNA"/>
</dbReference>
<gene>
    <name evidence="1" type="ORF">DFR64_0443</name>
</gene>
<protein>
    <submittedName>
        <fullName evidence="1">Uncharacterized protein DUF1893</fullName>
    </submittedName>
</protein>
<sequence>MEKTTLRILQNGRIIFQSEKRWLMPLFDFEEYLHDHPQDTAALEFHDKVIGKAAALLMIRLGAAGVHGDVMSRLACGILDHHAIPYTYKTLVDRIDCQTEQILLEIDDPESAYAILAERAHRSAS</sequence>
<dbReference type="SUPFAM" id="SSF53927">
    <property type="entry name" value="Cytidine deaminase-like"/>
    <property type="match status" value="1"/>
</dbReference>
<name>A0A3E0AG77_9CHLR</name>
<dbReference type="RefSeq" id="WP_116223752.1">
    <property type="nucleotide sequence ID" value="NZ_AP018437.1"/>
</dbReference>
<proteinExistence type="predicted"/>
<dbReference type="InterPro" id="IPR016193">
    <property type="entry name" value="Cytidine_deaminase-like"/>
</dbReference>
<comment type="caution">
    <text evidence="1">The sequence shown here is derived from an EMBL/GenBank/DDBJ whole genome shotgun (WGS) entry which is preliminary data.</text>
</comment>
<dbReference type="Gene3D" id="3.40.140.30">
    <property type="entry name" value="Hypothetical protein TM1506"/>
    <property type="match status" value="1"/>
</dbReference>
<dbReference type="AlphaFoldDB" id="A0A3E0AG77"/>
<keyword evidence="2" id="KW-1185">Reference proteome</keyword>
<accession>A0A3E0AG77</accession>